<dbReference type="STRING" id="1703345.A3860_08350"/>
<gene>
    <name evidence="1" type="ORF">A3860_08350</name>
</gene>
<dbReference type="AlphaFoldDB" id="A0A1V9FGZ9"/>
<dbReference type="Proteomes" id="UP000192796">
    <property type="component" value="Unassembled WGS sequence"/>
</dbReference>
<evidence type="ECO:0000313" key="1">
    <source>
        <dbReference type="EMBL" id="OQP57632.1"/>
    </source>
</evidence>
<reference evidence="1 2" key="1">
    <citation type="submission" date="2016-03" db="EMBL/GenBank/DDBJ databases">
        <title>Niastella vici sp. nov., isolated from farmland soil.</title>
        <authorList>
            <person name="Chen L."/>
            <person name="Wang D."/>
            <person name="Yang S."/>
            <person name="Wang G."/>
        </authorList>
    </citation>
    <scope>NUCLEOTIDE SEQUENCE [LARGE SCALE GENOMIC DNA]</scope>
    <source>
        <strain evidence="1 2">DJ57</strain>
    </source>
</reference>
<proteinExistence type="predicted"/>
<keyword evidence="2" id="KW-1185">Reference proteome</keyword>
<name>A0A1V9FGZ9_9BACT</name>
<dbReference type="EMBL" id="LVYD01000113">
    <property type="protein sequence ID" value="OQP57632.1"/>
    <property type="molecule type" value="Genomic_DNA"/>
</dbReference>
<organism evidence="1 2">
    <name type="scientific">Niastella vici</name>
    <dbReference type="NCBI Taxonomy" id="1703345"/>
    <lineage>
        <taxon>Bacteria</taxon>
        <taxon>Pseudomonadati</taxon>
        <taxon>Bacteroidota</taxon>
        <taxon>Chitinophagia</taxon>
        <taxon>Chitinophagales</taxon>
        <taxon>Chitinophagaceae</taxon>
        <taxon>Niastella</taxon>
    </lineage>
</organism>
<evidence type="ECO:0000313" key="2">
    <source>
        <dbReference type="Proteomes" id="UP000192796"/>
    </source>
</evidence>
<sequence>MNDTPQHIKEIQLKIWLSKSPGERLKQFMEDNASLFQFWNAAQKKVDHKAPDSKTESNSTDSLL</sequence>
<accession>A0A1V9FGZ9</accession>
<protein>
    <submittedName>
        <fullName evidence="1">Uncharacterized protein</fullName>
    </submittedName>
</protein>
<comment type="caution">
    <text evidence="1">The sequence shown here is derived from an EMBL/GenBank/DDBJ whole genome shotgun (WGS) entry which is preliminary data.</text>
</comment>